<keyword evidence="6" id="KW-1185">Reference proteome</keyword>
<dbReference type="AlphaFoldDB" id="A0A7Y9LSN4"/>
<organism evidence="5 6">
    <name type="scientific">Psychromicrobium silvestre</name>
    <dbReference type="NCBI Taxonomy" id="1645614"/>
    <lineage>
        <taxon>Bacteria</taxon>
        <taxon>Bacillati</taxon>
        <taxon>Actinomycetota</taxon>
        <taxon>Actinomycetes</taxon>
        <taxon>Micrococcales</taxon>
        <taxon>Micrococcaceae</taxon>
        <taxon>Psychromicrobium</taxon>
    </lineage>
</organism>
<comment type="similarity">
    <text evidence="1">Belongs to the methyltransferase superfamily.</text>
</comment>
<evidence type="ECO:0000313" key="6">
    <source>
        <dbReference type="Proteomes" id="UP000521748"/>
    </source>
</evidence>
<dbReference type="CDD" id="cd02440">
    <property type="entry name" value="AdoMet_MTases"/>
    <property type="match status" value="1"/>
</dbReference>
<dbReference type="GO" id="GO:0032259">
    <property type="term" value="P:methylation"/>
    <property type="evidence" value="ECO:0007669"/>
    <property type="project" value="UniProtKB-KW"/>
</dbReference>
<dbReference type="InterPro" id="IPR013216">
    <property type="entry name" value="Methyltransf_11"/>
</dbReference>
<dbReference type="InterPro" id="IPR051052">
    <property type="entry name" value="Diverse_substrate_MTase"/>
</dbReference>
<dbReference type="PANTHER" id="PTHR44942">
    <property type="entry name" value="METHYLTRANSF_11 DOMAIN-CONTAINING PROTEIN"/>
    <property type="match status" value="1"/>
</dbReference>
<dbReference type="GO" id="GO:0008757">
    <property type="term" value="F:S-adenosylmethionine-dependent methyltransferase activity"/>
    <property type="evidence" value="ECO:0007669"/>
    <property type="project" value="InterPro"/>
</dbReference>
<sequence length="258" mass="28898">MNKTSDDPKQSRREELGAAFLSGGELYQRVRPGYPEAASRWLVPPEARRVIDLGAGTGKFTERLVERGLEVIAVDPSADMLSQLSERFPQVHTMLGSAEDFAVPDASVDAVLVAQAWHWFEPVSASAEIARVLRPGGWLGLIWNQLDVRVPWVHRLSRIMHAGDVHRPEVVPALGPQFSPPESHLSHWSQSLDTSELIELVKSRSYYLRASEQNRSRLLGNLDWYLFEHLGFSPGERLELPYLTLAWRAAKLTASSPS</sequence>
<dbReference type="Proteomes" id="UP000521748">
    <property type="component" value="Unassembled WGS sequence"/>
</dbReference>
<dbReference type="RefSeq" id="WP_179388571.1">
    <property type="nucleotide sequence ID" value="NZ_JACBYQ010000001.1"/>
</dbReference>
<accession>A0A7Y9LSN4</accession>
<dbReference type="PANTHER" id="PTHR44942:SF4">
    <property type="entry name" value="METHYLTRANSFERASE TYPE 11 DOMAIN-CONTAINING PROTEIN"/>
    <property type="match status" value="1"/>
</dbReference>
<gene>
    <name evidence="5" type="ORF">FHU41_001077</name>
</gene>
<dbReference type="Pfam" id="PF08241">
    <property type="entry name" value="Methyltransf_11"/>
    <property type="match status" value="1"/>
</dbReference>
<dbReference type="SUPFAM" id="SSF53335">
    <property type="entry name" value="S-adenosyl-L-methionine-dependent methyltransferases"/>
    <property type="match status" value="1"/>
</dbReference>
<keyword evidence="3 5" id="KW-0808">Transferase</keyword>
<name>A0A7Y9LSN4_9MICC</name>
<reference evidence="5 6" key="1">
    <citation type="submission" date="2020-07" db="EMBL/GenBank/DDBJ databases">
        <title>Sequencing the genomes of 1000 actinobacteria strains.</title>
        <authorList>
            <person name="Klenk H.-P."/>
        </authorList>
    </citation>
    <scope>NUCLEOTIDE SEQUENCE [LARGE SCALE GENOMIC DNA]</scope>
    <source>
        <strain evidence="5 6">DSM 102047</strain>
    </source>
</reference>
<feature type="domain" description="Methyltransferase type 11" evidence="4">
    <location>
        <begin position="52"/>
        <end position="139"/>
    </location>
</feature>
<comment type="caution">
    <text evidence="5">The sequence shown here is derived from an EMBL/GenBank/DDBJ whole genome shotgun (WGS) entry which is preliminary data.</text>
</comment>
<evidence type="ECO:0000256" key="2">
    <source>
        <dbReference type="ARBA" id="ARBA00022603"/>
    </source>
</evidence>
<dbReference type="Gene3D" id="3.40.50.150">
    <property type="entry name" value="Vaccinia Virus protein VP39"/>
    <property type="match status" value="1"/>
</dbReference>
<protein>
    <submittedName>
        <fullName evidence="5">SAM-dependent methyltransferase</fullName>
    </submittedName>
</protein>
<proteinExistence type="inferred from homology"/>
<dbReference type="InterPro" id="IPR029063">
    <property type="entry name" value="SAM-dependent_MTases_sf"/>
</dbReference>
<dbReference type="EMBL" id="JACBYQ010000001">
    <property type="protein sequence ID" value="NYE94856.1"/>
    <property type="molecule type" value="Genomic_DNA"/>
</dbReference>
<keyword evidence="2 5" id="KW-0489">Methyltransferase</keyword>
<evidence type="ECO:0000256" key="3">
    <source>
        <dbReference type="ARBA" id="ARBA00022679"/>
    </source>
</evidence>
<evidence type="ECO:0000259" key="4">
    <source>
        <dbReference type="Pfam" id="PF08241"/>
    </source>
</evidence>
<evidence type="ECO:0000313" key="5">
    <source>
        <dbReference type="EMBL" id="NYE94856.1"/>
    </source>
</evidence>
<evidence type="ECO:0000256" key="1">
    <source>
        <dbReference type="ARBA" id="ARBA00008361"/>
    </source>
</evidence>